<dbReference type="CDD" id="cd01742">
    <property type="entry name" value="GATase1_GMP_Synthase"/>
    <property type="match status" value="1"/>
</dbReference>
<dbReference type="Proteomes" id="UP000011958">
    <property type="component" value="Unassembled WGS sequence"/>
</dbReference>
<name>M7PL34_PNEMU</name>
<dbReference type="PANTHER" id="PTHR11922">
    <property type="entry name" value="GMP SYNTHASE-RELATED"/>
    <property type="match status" value="1"/>
</dbReference>
<evidence type="ECO:0000259" key="17">
    <source>
        <dbReference type="PROSITE" id="PS51553"/>
    </source>
</evidence>
<dbReference type="FunFam" id="3.30.300.10:FF:000002">
    <property type="entry name" value="GMP synthase [glutamine-hydrolyzing]"/>
    <property type="match status" value="1"/>
</dbReference>
<keyword evidence="7 16" id="KW-0547">Nucleotide-binding</keyword>
<dbReference type="GeneID" id="19894470"/>
<dbReference type="FunFam" id="3.40.50.880:FF:000001">
    <property type="entry name" value="GMP synthase [glutamine-hydrolyzing]"/>
    <property type="match status" value="1"/>
</dbReference>
<dbReference type="InterPro" id="IPR004739">
    <property type="entry name" value="GMP_synth_GATase"/>
</dbReference>
<evidence type="ECO:0000256" key="11">
    <source>
        <dbReference type="ARBA" id="ARBA00022962"/>
    </source>
</evidence>
<feature type="binding site" evidence="16">
    <location>
        <begin position="225"/>
        <end position="231"/>
    </location>
    <ligand>
        <name>ATP</name>
        <dbReference type="ChEBI" id="CHEBI:30616"/>
    </ligand>
</feature>
<dbReference type="InterPro" id="IPR029062">
    <property type="entry name" value="Class_I_gatase-like"/>
</dbReference>
<evidence type="ECO:0000256" key="16">
    <source>
        <dbReference type="PROSITE-ProRule" id="PRU00886"/>
    </source>
</evidence>
<dbReference type="Pfam" id="PF02540">
    <property type="entry name" value="NAD_synthase"/>
    <property type="match status" value="1"/>
</dbReference>
<evidence type="ECO:0000256" key="14">
    <source>
        <dbReference type="ARBA" id="ARBA00044933"/>
    </source>
</evidence>
<dbReference type="Gene3D" id="3.40.50.620">
    <property type="entry name" value="HUPs"/>
    <property type="match status" value="1"/>
</dbReference>
<dbReference type="InterPro" id="IPR025777">
    <property type="entry name" value="GMPS_ATP_PPase_dom"/>
</dbReference>
<dbReference type="PANTHER" id="PTHR11922:SF2">
    <property type="entry name" value="GMP SYNTHASE [GLUTAMINE-HYDROLYZING]"/>
    <property type="match status" value="1"/>
</dbReference>
<evidence type="ECO:0000256" key="12">
    <source>
        <dbReference type="ARBA" id="ARBA00030464"/>
    </source>
</evidence>
<evidence type="ECO:0000256" key="4">
    <source>
        <dbReference type="ARBA" id="ARBA00012746"/>
    </source>
</evidence>
<evidence type="ECO:0000256" key="7">
    <source>
        <dbReference type="ARBA" id="ARBA00022741"/>
    </source>
</evidence>
<dbReference type="InterPro" id="IPR022310">
    <property type="entry name" value="NAD/GMP_synthase"/>
</dbReference>
<dbReference type="InterPro" id="IPR001674">
    <property type="entry name" value="GMP_synth_C"/>
</dbReference>
<reference evidence="19" key="1">
    <citation type="journal article" date="2016" name="Nat. Commun.">
        <title>Genome analysis of three Pneumocystis species reveals adaptation mechanisms to life exclusively in mammalian hosts.</title>
        <authorList>
            <person name="Ma L."/>
            <person name="Chen Z."/>
            <person name="Huang D.W."/>
            <person name="Kutty G."/>
            <person name="Ishihara M."/>
            <person name="Wang H."/>
            <person name="Abouelleil A."/>
            <person name="Bishop L."/>
            <person name="Davey E."/>
            <person name="Deng R."/>
            <person name="Deng X."/>
            <person name="Fan L."/>
            <person name="Fantoni G."/>
            <person name="Fitzgerald M."/>
            <person name="Gogineni E."/>
            <person name="Goldberg J.M."/>
            <person name="Handley G."/>
            <person name="Hu X."/>
            <person name="Huber C."/>
            <person name="Jiao X."/>
            <person name="Jones K."/>
            <person name="Levin J.Z."/>
            <person name="Liu Y."/>
            <person name="Macdonald P."/>
            <person name="Melnikov A."/>
            <person name="Raley C."/>
            <person name="Sassi M."/>
            <person name="Sherman B.T."/>
            <person name="Song X."/>
            <person name="Sykes S."/>
            <person name="Tran B."/>
            <person name="Walsh L."/>
            <person name="Xia Y."/>
            <person name="Yang J."/>
            <person name="Young S."/>
            <person name="Zeng Q."/>
            <person name="Zheng X."/>
            <person name="Stephens R."/>
            <person name="Nusbaum C."/>
            <person name="Birren B.W."/>
            <person name="Azadi P."/>
            <person name="Lempicki R.A."/>
            <person name="Cuomo C.A."/>
            <person name="Kovacs J.A."/>
        </authorList>
    </citation>
    <scope>NUCLEOTIDE SEQUENCE [LARGE SCALE GENOMIC DNA]</scope>
    <source>
        <strain evidence="19">B123</strain>
    </source>
</reference>
<dbReference type="Gene3D" id="3.40.50.880">
    <property type="match status" value="1"/>
</dbReference>
<comment type="pathway">
    <text evidence="2">Purine metabolism; GMP biosynthesis; GMP from XMP (L-Gln route): step 1/1.</text>
</comment>
<dbReference type="CDD" id="cd01997">
    <property type="entry name" value="GMP_synthase_C"/>
    <property type="match status" value="1"/>
</dbReference>
<evidence type="ECO:0000256" key="5">
    <source>
        <dbReference type="ARBA" id="ARBA00021562"/>
    </source>
</evidence>
<dbReference type="AlphaFoldDB" id="M7PL34"/>
<dbReference type="Gene3D" id="3.30.300.10">
    <property type="match status" value="1"/>
</dbReference>
<comment type="function">
    <text evidence="14">Catalyzes the conversion of xanthine monophosphate (XMP) to GMP in the presence of glutamine and ATP through an adenyl-XMP intermediate.</text>
</comment>
<dbReference type="EC" id="6.3.5.2" evidence="4"/>
<evidence type="ECO:0000256" key="10">
    <source>
        <dbReference type="ARBA" id="ARBA00022840"/>
    </source>
</evidence>
<dbReference type="SUPFAM" id="SSF52402">
    <property type="entry name" value="Adenine nucleotide alpha hydrolases-like"/>
    <property type="match status" value="1"/>
</dbReference>
<keyword evidence="11" id="KW-0315">Glutamine amidotransferase</keyword>
<comment type="subunit">
    <text evidence="3">Homodimer.</text>
</comment>
<feature type="domain" description="GMPS ATP-PPase" evidence="17">
    <location>
        <begin position="197"/>
        <end position="394"/>
    </location>
</feature>
<dbReference type="InterPro" id="IPR014729">
    <property type="entry name" value="Rossmann-like_a/b/a_fold"/>
</dbReference>
<keyword evidence="8 16" id="KW-0332">GMP biosynthesis</keyword>
<comment type="caution">
    <text evidence="18">The sequence shown here is derived from an EMBL/GenBank/DDBJ whole genome shotgun (WGS) entry which is preliminary data.</text>
</comment>
<keyword evidence="19" id="KW-1185">Reference proteome</keyword>
<dbReference type="InterPro" id="IPR017926">
    <property type="entry name" value="GATASE"/>
</dbReference>
<dbReference type="OrthoDB" id="1724632at2759"/>
<evidence type="ECO:0000313" key="19">
    <source>
        <dbReference type="Proteomes" id="UP000011958"/>
    </source>
</evidence>
<evidence type="ECO:0000256" key="9">
    <source>
        <dbReference type="ARBA" id="ARBA00022755"/>
    </source>
</evidence>
<evidence type="ECO:0000256" key="13">
    <source>
        <dbReference type="ARBA" id="ARBA00031356"/>
    </source>
</evidence>
<dbReference type="SUPFAM" id="SSF54810">
    <property type="entry name" value="GMP synthetase C-terminal dimerisation domain"/>
    <property type="match status" value="1"/>
</dbReference>
<protein>
    <recommendedName>
        <fullName evidence="5">GMP synthase [glutamine-hydrolyzing]</fullName>
        <ecNumber evidence="4">6.3.5.2</ecNumber>
    </recommendedName>
    <alternativeName>
        <fullName evidence="12">GMP synthetase</fullName>
    </alternativeName>
    <alternativeName>
        <fullName evidence="13">Glutamine amidotransferase</fullName>
    </alternativeName>
</protein>
<dbReference type="UniPathway" id="UPA00189">
    <property type="reaction ID" value="UER00296"/>
</dbReference>
<evidence type="ECO:0000256" key="15">
    <source>
        <dbReference type="ARBA" id="ARBA00049404"/>
    </source>
</evidence>
<dbReference type="NCBIfam" id="TIGR00888">
    <property type="entry name" value="guaA_Nterm"/>
    <property type="match status" value="1"/>
</dbReference>
<dbReference type="STRING" id="1069680.M7PL34"/>
<comment type="catalytic activity">
    <reaction evidence="15">
        <text>XMP + L-glutamine + ATP + H2O = GMP + L-glutamate + AMP + diphosphate + 2 H(+)</text>
        <dbReference type="Rhea" id="RHEA:11680"/>
        <dbReference type="ChEBI" id="CHEBI:15377"/>
        <dbReference type="ChEBI" id="CHEBI:15378"/>
        <dbReference type="ChEBI" id="CHEBI:29985"/>
        <dbReference type="ChEBI" id="CHEBI:30616"/>
        <dbReference type="ChEBI" id="CHEBI:33019"/>
        <dbReference type="ChEBI" id="CHEBI:57464"/>
        <dbReference type="ChEBI" id="CHEBI:58115"/>
        <dbReference type="ChEBI" id="CHEBI:58359"/>
        <dbReference type="ChEBI" id="CHEBI:456215"/>
        <dbReference type="EC" id="6.3.5.2"/>
    </reaction>
</comment>
<organism evidence="18 19">
    <name type="scientific">Pneumocystis murina (strain B123)</name>
    <name type="common">Mouse pneumocystis pneumonia agent</name>
    <name type="synonym">Pneumocystis carinii f. sp. muris</name>
    <dbReference type="NCBI Taxonomy" id="1069680"/>
    <lineage>
        <taxon>Eukaryota</taxon>
        <taxon>Fungi</taxon>
        <taxon>Dikarya</taxon>
        <taxon>Ascomycota</taxon>
        <taxon>Taphrinomycotina</taxon>
        <taxon>Pneumocystomycetes</taxon>
        <taxon>Pneumocystaceae</taxon>
        <taxon>Pneumocystis</taxon>
    </lineage>
</organism>
<evidence type="ECO:0000256" key="6">
    <source>
        <dbReference type="ARBA" id="ARBA00022598"/>
    </source>
</evidence>
<dbReference type="PROSITE" id="PS51553">
    <property type="entry name" value="GMPS_ATP_PPASE"/>
    <property type="match status" value="1"/>
</dbReference>
<dbReference type="FunFam" id="3.40.50.620:FF:000001">
    <property type="entry name" value="GMP synthase [glutamine-hydrolyzing]"/>
    <property type="match status" value="1"/>
</dbReference>
<dbReference type="VEuPathDB" id="FungiDB:PNEG_00772"/>
<gene>
    <name evidence="18" type="ORF">PNEG_00772</name>
</gene>
<dbReference type="SUPFAM" id="SSF52317">
    <property type="entry name" value="Class I glutamine amidotransferase-like"/>
    <property type="match status" value="1"/>
</dbReference>
<dbReference type="GO" id="GO:0005524">
    <property type="term" value="F:ATP binding"/>
    <property type="evidence" value="ECO:0007669"/>
    <property type="project" value="UniProtKB-UniRule"/>
</dbReference>
<keyword evidence="9 16" id="KW-0658">Purine biosynthesis</keyword>
<keyword evidence="6" id="KW-0436">Ligase</keyword>
<dbReference type="Pfam" id="PF00117">
    <property type="entry name" value="GATase"/>
    <property type="match status" value="1"/>
</dbReference>
<evidence type="ECO:0000313" key="18">
    <source>
        <dbReference type="EMBL" id="EMR11179.1"/>
    </source>
</evidence>
<dbReference type="HOGENOM" id="CLU_014340_0_5_1"/>
<evidence type="ECO:0000256" key="3">
    <source>
        <dbReference type="ARBA" id="ARBA00011738"/>
    </source>
</evidence>
<dbReference type="Pfam" id="PF00958">
    <property type="entry name" value="GMP_synt_C"/>
    <property type="match status" value="1"/>
</dbReference>
<dbReference type="GO" id="GO:0005829">
    <property type="term" value="C:cytosol"/>
    <property type="evidence" value="ECO:0007669"/>
    <property type="project" value="UniProtKB-SubCell"/>
</dbReference>
<dbReference type="InterPro" id="IPR022955">
    <property type="entry name" value="GMP_synthase"/>
</dbReference>
<dbReference type="NCBIfam" id="TIGR00884">
    <property type="entry name" value="guaA_Cterm"/>
    <property type="match status" value="1"/>
</dbReference>
<dbReference type="PROSITE" id="PS51273">
    <property type="entry name" value="GATASE_TYPE_1"/>
    <property type="match status" value="1"/>
</dbReference>
<dbReference type="RefSeq" id="XP_007872675.1">
    <property type="nucleotide sequence ID" value="XM_007874484.1"/>
</dbReference>
<sequence length="519" mass="58697">MDFDMILVLDFGSQYSHLIIRRFRELNIHSELFSCSLNIKDLKWRPKGIVFSGSPYSVYAEDAPHVDPEIFELGIPILGICYGLQEIAWRNGKSVVGIEKREYGHAILRILEKAQNLLFDGIEATQEVWMSHGDALSCLPDGFFSIAETNNSPYAAIAHESKNIFGLQFHPEVTHTNCGIEILKNFSVKICKCSQNWTIESFLDKKIEEIKQRVGDEDHVIGAVSGGLDSSVAAKIMKEAIGDRFHGVFVDNGFMRLNECSEIVETLNKHLGINLSVVDASNQFLNNLKGVKDPEDKRRIVGNTFIYVFKDETKKINAKIENKIRYLVQGTLYPDVIESVSFKGPSQIIKTHHNVGGLLKNMPFDLIEPLRELFKDEVRELGKLLGLPDDLIWRHPFPGPGLSIRILGEITRKQIEILRQADFIFIEEIKKAGIYGKISQAFVTLLPVKTVGVMGDKRTYEQVAVLRAVTTADFMTVDVYDFDIKFLKHVSARIINEVKGINRIVYDISTKPPATIEWE</sequence>
<dbReference type="NCBIfam" id="NF000848">
    <property type="entry name" value="PRK00074.1"/>
    <property type="match status" value="1"/>
</dbReference>
<dbReference type="HAMAP" id="MF_00344">
    <property type="entry name" value="GMP_synthase"/>
    <property type="match status" value="1"/>
</dbReference>
<accession>M7PL34</accession>
<dbReference type="EMBL" id="AFWA02000002">
    <property type="protein sequence ID" value="EMR11179.1"/>
    <property type="molecule type" value="Genomic_DNA"/>
</dbReference>
<evidence type="ECO:0000256" key="2">
    <source>
        <dbReference type="ARBA" id="ARBA00005153"/>
    </source>
</evidence>
<dbReference type="OMA" id="IWQSFAV"/>
<dbReference type="eggNOG" id="KOG1622">
    <property type="taxonomic scope" value="Eukaryota"/>
</dbReference>
<evidence type="ECO:0000256" key="8">
    <source>
        <dbReference type="ARBA" id="ARBA00022749"/>
    </source>
</evidence>
<evidence type="ECO:0000256" key="1">
    <source>
        <dbReference type="ARBA" id="ARBA00004514"/>
    </source>
</evidence>
<dbReference type="GO" id="GO:0003921">
    <property type="term" value="F:GMP synthase activity"/>
    <property type="evidence" value="ECO:0007669"/>
    <property type="project" value="InterPro"/>
</dbReference>
<keyword evidence="10 16" id="KW-0067">ATP-binding</keyword>
<comment type="subcellular location">
    <subcellularLocation>
        <location evidence="1">Cytoplasm</location>
        <location evidence="1">Cytosol</location>
    </subcellularLocation>
</comment>
<proteinExistence type="inferred from homology"/>